<evidence type="ECO:0000256" key="5">
    <source>
        <dbReference type="HAMAP-Rule" id="MF_02114"/>
    </source>
</evidence>
<reference evidence="6 7" key="1">
    <citation type="journal article" date="2008" name="Int. J. Syst. Evol. Microbiol.">
        <title>Leifsonia pindariensis sp. nov., isolated from the Pindari glacier of the Indian Himalayas, and emended description of the genus Leifsonia.</title>
        <authorList>
            <person name="Reddy G.S."/>
            <person name="Prabagaran S.R."/>
            <person name="Shivaji S."/>
        </authorList>
    </citation>
    <scope>NUCLEOTIDE SEQUENCE [LARGE SCALE GENOMIC DNA]</scope>
    <source>
        <strain evidence="6 7">PON 10</strain>
    </source>
</reference>
<dbReference type="InterPro" id="IPR002835">
    <property type="entry name" value="CofC"/>
</dbReference>
<dbReference type="PANTHER" id="PTHR40392">
    <property type="entry name" value="2-PHOSPHO-L-LACTATE GUANYLYLTRANSFERASE"/>
    <property type="match status" value="1"/>
</dbReference>
<dbReference type="EMBL" id="MPZN01000059">
    <property type="protein sequence ID" value="PPL15599.1"/>
    <property type="molecule type" value="Genomic_DNA"/>
</dbReference>
<comment type="pathway">
    <text evidence="5">Cofactor biosynthesis; coenzyme F420 biosynthesis.</text>
</comment>
<dbReference type="NCBIfam" id="TIGR03552">
    <property type="entry name" value="F420_cofC"/>
    <property type="match status" value="1"/>
</dbReference>
<comment type="catalytic activity">
    <reaction evidence="5">
        <text>phosphoenolpyruvate + GTP + H(+) = enolpyruvoyl-2-diphospho-5'-guanosine + diphosphate</text>
        <dbReference type="Rhea" id="RHEA:30519"/>
        <dbReference type="ChEBI" id="CHEBI:15378"/>
        <dbReference type="ChEBI" id="CHEBI:33019"/>
        <dbReference type="ChEBI" id="CHEBI:37565"/>
        <dbReference type="ChEBI" id="CHEBI:58702"/>
        <dbReference type="ChEBI" id="CHEBI:143701"/>
        <dbReference type="EC" id="2.7.7.105"/>
    </reaction>
</comment>
<dbReference type="Gene3D" id="3.90.550.10">
    <property type="entry name" value="Spore Coat Polysaccharide Biosynthesis Protein SpsA, Chain A"/>
    <property type="match status" value="1"/>
</dbReference>
<evidence type="ECO:0000256" key="2">
    <source>
        <dbReference type="ARBA" id="ARBA00022695"/>
    </source>
</evidence>
<comment type="caution">
    <text evidence="6">The sequence shown here is derived from an EMBL/GenBank/DDBJ whole genome shotgun (WGS) entry which is preliminary data.</text>
</comment>
<dbReference type="HAMAP" id="MF_02114">
    <property type="entry name" value="CofC"/>
    <property type="match status" value="1"/>
</dbReference>
<dbReference type="Pfam" id="PF01983">
    <property type="entry name" value="CofC"/>
    <property type="match status" value="1"/>
</dbReference>
<feature type="binding site" evidence="5">
    <location>
        <position position="165"/>
    </location>
    <ligand>
        <name>phosphoenolpyruvate</name>
        <dbReference type="ChEBI" id="CHEBI:58702"/>
    </ligand>
</feature>
<gene>
    <name evidence="5" type="primary">fbiD</name>
    <name evidence="6" type="ORF">GY24_14060</name>
</gene>
<proteinExistence type="inferred from homology"/>
<sequence length="227" mass="23604">MGLERDLGALHWSLVIPVRRSDTAKSRLADGTPELARAIALDTIVAASRTEGVASLLVVTDDDTLGAALLPLVRPEDTTLRIVQQGAVQGLNPSIRLGLRAARGEHDGGGLAVMLGDLPALRPAELAGALDAAGRHQQAVVADHDGTGTTLLTARPGARLEPAFGSGSFARHVQAGHEALALGPESTVRADVDTRADLERALGLGLGEHTRAALAPEAERRLRLLHA</sequence>
<dbReference type="GO" id="GO:0016779">
    <property type="term" value="F:nucleotidyltransferase activity"/>
    <property type="evidence" value="ECO:0007669"/>
    <property type="project" value="UniProtKB-KW"/>
</dbReference>
<evidence type="ECO:0000256" key="3">
    <source>
        <dbReference type="ARBA" id="ARBA00022741"/>
    </source>
</evidence>
<accession>A0ABX5ASM7</accession>
<dbReference type="RefSeq" id="WP_104476822.1">
    <property type="nucleotide sequence ID" value="NZ_MPZN01000059.1"/>
</dbReference>
<organism evidence="6 7">
    <name type="scientific">Microterricola pindariensis</name>
    <dbReference type="NCBI Taxonomy" id="478010"/>
    <lineage>
        <taxon>Bacteria</taxon>
        <taxon>Bacillati</taxon>
        <taxon>Actinomycetota</taxon>
        <taxon>Actinomycetes</taxon>
        <taxon>Micrococcales</taxon>
        <taxon>Microbacteriaceae</taxon>
        <taxon>Microterricola</taxon>
    </lineage>
</organism>
<comment type="function">
    <text evidence="5">Guanylyltransferase that catalyzes the activation of phosphoenolpyruvate (PEP) as enolpyruvoyl-2-diphospho-5'-guanosine, via the condensation of PEP with GTP. It is involved in the biosynthesis of coenzyme F420, a hydride carrier cofactor.</text>
</comment>
<name>A0ABX5ASM7_9MICO</name>
<keyword evidence="4 5" id="KW-0342">GTP-binding</keyword>
<dbReference type="PANTHER" id="PTHR40392:SF1">
    <property type="entry name" value="2-PHOSPHO-L-LACTATE GUANYLYLTRANSFERASE"/>
    <property type="match status" value="1"/>
</dbReference>
<evidence type="ECO:0000313" key="6">
    <source>
        <dbReference type="EMBL" id="PPL15599.1"/>
    </source>
</evidence>
<evidence type="ECO:0000256" key="4">
    <source>
        <dbReference type="ARBA" id="ARBA00023134"/>
    </source>
</evidence>
<evidence type="ECO:0000313" key="7">
    <source>
        <dbReference type="Proteomes" id="UP000237755"/>
    </source>
</evidence>
<dbReference type="EC" id="2.7.7.105" evidence="5"/>
<keyword evidence="2 5" id="KW-0548">Nucleotidyltransferase</keyword>
<dbReference type="InterPro" id="IPR029044">
    <property type="entry name" value="Nucleotide-diphossugar_trans"/>
</dbReference>
<dbReference type="Proteomes" id="UP000237755">
    <property type="component" value="Unassembled WGS sequence"/>
</dbReference>
<keyword evidence="1 5" id="KW-0808">Transferase</keyword>
<feature type="binding site" evidence="5">
    <location>
        <position position="149"/>
    </location>
    <ligand>
        <name>phosphoenolpyruvate</name>
        <dbReference type="ChEBI" id="CHEBI:58702"/>
    </ligand>
</feature>
<dbReference type="SUPFAM" id="SSF53448">
    <property type="entry name" value="Nucleotide-diphospho-sugar transferases"/>
    <property type="match status" value="1"/>
</dbReference>
<evidence type="ECO:0000256" key="1">
    <source>
        <dbReference type="ARBA" id="ARBA00022679"/>
    </source>
</evidence>
<feature type="binding site" evidence="5">
    <location>
        <position position="168"/>
    </location>
    <ligand>
        <name>phosphoenolpyruvate</name>
        <dbReference type="ChEBI" id="CHEBI:58702"/>
    </ligand>
</feature>
<protein>
    <recommendedName>
        <fullName evidence="5">Phosphoenolpyruvate guanylyltransferase</fullName>
        <shortName evidence="5">PEP guanylyltransferase</shortName>
        <ecNumber evidence="5">2.7.7.105</ecNumber>
    </recommendedName>
</protein>
<comment type="similarity">
    <text evidence="5">Belongs to the CofC family.</text>
</comment>
<keyword evidence="7" id="KW-1185">Reference proteome</keyword>
<keyword evidence="3 5" id="KW-0547">Nucleotide-binding</keyword>